<gene>
    <name evidence="1" type="ORF">CTRU02_206207</name>
</gene>
<evidence type="ECO:0000313" key="2">
    <source>
        <dbReference type="Proteomes" id="UP000805649"/>
    </source>
</evidence>
<protein>
    <submittedName>
        <fullName evidence="1">Uncharacterized protein</fullName>
    </submittedName>
</protein>
<keyword evidence="2" id="KW-1185">Reference proteome</keyword>
<evidence type="ECO:0000313" key="1">
    <source>
        <dbReference type="EMBL" id="KAL0939597.1"/>
    </source>
</evidence>
<organism evidence="1 2">
    <name type="scientific">Colletotrichum truncatum</name>
    <name type="common">Anthracnose fungus</name>
    <name type="synonym">Colletotrichum capsici</name>
    <dbReference type="NCBI Taxonomy" id="5467"/>
    <lineage>
        <taxon>Eukaryota</taxon>
        <taxon>Fungi</taxon>
        <taxon>Dikarya</taxon>
        <taxon>Ascomycota</taxon>
        <taxon>Pezizomycotina</taxon>
        <taxon>Sordariomycetes</taxon>
        <taxon>Hypocreomycetidae</taxon>
        <taxon>Glomerellales</taxon>
        <taxon>Glomerellaceae</taxon>
        <taxon>Colletotrichum</taxon>
        <taxon>Colletotrichum truncatum species complex</taxon>
    </lineage>
</organism>
<name>A0ACC3Z6B0_COLTU</name>
<accession>A0ACC3Z6B0</accession>
<proteinExistence type="predicted"/>
<comment type="caution">
    <text evidence="1">The sequence shown here is derived from an EMBL/GenBank/DDBJ whole genome shotgun (WGS) entry which is preliminary data.</text>
</comment>
<dbReference type="Proteomes" id="UP000805649">
    <property type="component" value="Unassembled WGS sequence"/>
</dbReference>
<sequence length="947" mass="105356">MEAAGLMDIIPCLPIRGICDYADAHKNKSWQKYAAATAAAYAREFLSVLPLSDIRIRPSCMTAPCLQASDSRQQRVLQALHLDRKDFRQAAIKAAHSKTCRWFIKHSAYQVWLDPEKLAEHHGFLWKRGKPGAGKSTLMKFAYSNMRNVRQTLGFTASFFFNARGEYLEKSIEGMYRSLTLQLLKGYPRLQSVLNNQDFNTESPDECPSLDILKNIFHDAVSSLGHDHFTCFIDALDECDEQQVMDMVQYFEDLAEHSADNNISFRVCFSSRHYPYIFVRRGIEFTLENQPDHAQDLATYVESRLRVQDPIVSNELRSKLLEKASGVFLWVILVVDILNNEHARGGMALRRRLDEIPSGLHELFSDMLRRDSINRESLLICVLLILCARRPLRPDEFSHALWSGLLMQDLADSEPPNLTETGAELSAERYVIGSSKGLAEVTKTKNPRVQFIHESVSDFLLKSGGLHQLWPDLGFEWRIQSHEKLKQCCQVYMNHDSVHLGTKAILLRDSASSPSNISSKYPFLEYASQSVLYHAELAAEGIPQDGFLSRFNTREWISTVNYFEKYRLRRFTADASLIYILAEKDCPNLIHTVLSEHPTAGITVKGERFCYPIFTALAHRNKASVAALLHSPSTIVEGTNVTQGLFRIEDFKDFKRRTPLTWAVQEGRVGLLSILLKIGAIIDERDGEGCSALKRAFECNKAATVKYLINNNADVDIGGLSGPTALHKASKMGSETAVRLLIENGAKINARNSNGSTALHEASVRKSEAIARLLIENGAKLNARDYKGHTALHSASEGGFETTTRLLVENGVVVNARDSNGATALHLASKGGFEAIARLLIEKGAEVNARDSNGAAALHLASKGGFEAIVRLLIENGADINIQDSNGAAALHSALEGKFDTIAEVLVGFNDWDSDGATTLDKASKDKFLEVVRVLTENGAEWSIDLQ</sequence>
<dbReference type="EMBL" id="VUJX02000003">
    <property type="protein sequence ID" value="KAL0939597.1"/>
    <property type="molecule type" value="Genomic_DNA"/>
</dbReference>
<reference evidence="1 2" key="1">
    <citation type="journal article" date="2020" name="Phytopathology">
        <title>Genome Sequence Resources of Colletotrichum truncatum, C. plurivorum, C. musicola, and C. sojae: Four Species Pathogenic to Soybean (Glycine max).</title>
        <authorList>
            <person name="Rogerio F."/>
            <person name="Boufleur T.R."/>
            <person name="Ciampi-Guillardi M."/>
            <person name="Sukno S.A."/>
            <person name="Thon M.R."/>
            <person name="Massola Junior N.S."/>
            <person name="Baroncelli R."/>
        </authorList>
    </citation>
    <scope>NUCLEOTIDE SEQUENCE [LARGE SCALE GENOMIC DNA]</scope>
    <source>
        <strain evidence="1 2">CMES1059</strain>
    </source>
</reference>